<dbReference type="Proteomes" id="UP000005707">
    <property type="component" value="Unassembled WGS sequence"/>
</dbReference>
<sequence>MNNLNVFAGATITGGEYDKIRVFGAAEINGDLKANKMTVYGATEINGKCEVDEMNIMGACDFKDLVKVRQLSIKGASEFMADVHVDYFKIYGAAEFKASAYRSKEIIIYGAVNTTRLESDRIVVKGAIECTEQLNADRIEIVTENECKINELVGSELIIRKPKKILGILKKHGKEEITVNNIEGDTIELENVTANTVQGKTIKIGPNCKINHIIYQESCDVSEKSTVGEIEQM</sequence>
<evidence type="ECO:0000313" key="1">
    <source>
        <dbReference type="EMBL" id="ERJ12992.1"/>
    </source>
</evidence>
<dbReference type="RefSeq" id="WP_008826997.1">
    <property type="nucleotide sequence ID" value="NZ_AFNU02000002.1"/>
</dbReference>
<evidence type="ECO:0000313" key="2">
    <source>
        <dbReference type="Proteomes" id="UP000005707"/>
    </source>
</evidence>
<accession>U2DXH7</accession>
<dbReference type="AlphaFoldDB" id="U2DXH7"/>
<gene>
    <name evidence="1" type="ORF">HLPCO_000591</name>
</gene>
<comment type="caution">
    <text evidence="1">The sequence shown here is derived from an EMBL/GenBank/DDBJ whole genome shotgun (WGS) entry which is preliminary data.</text>
</comment>
<dbReference type="STRING" id="1033810.HLPCO_000591"/>
<reference evidence="1 2" key="1">
    <citation type="journal article" date="2011" name="J. Bacteriol.">
        <title>Genome sequence of Haloplasma contractile, an unusual contractile bacterium from a deep-sea anoxic brine lake.</title>
        <authorList>
            <person name="Antunes A."/>
            <person name="Alam I."/>
            <person name="El Dorry H."/>
            <person name="Siam R."/>
            <person name="Robertson A."/>
            <person name="Bajic V.B."/>
            <person name="Stingl U."/>
        </authorList>
    </citation>
    <scope>NUCLEOTIDE SEQUENCE [LARGE SCALE GENOMIC DNA]</scope>
    <source>
        <strain evidence="1 2">SSD-17B</strain>
    </source>
</reference>
<name>U2DXH7_9MOLU</name>
<protein>
    <submittedName>
        <fullName evidence="1">Polymer-forming cytoskeletal protein</fullName>
    </submittedName>
</protein>
<reference evidence="1 2" key="2">
    <citation type="journal article" date="2013" name="PLoS ONE">
        <title>INDIGO - INtegrated Data Warehouse of MIcrobial GenOmes with Examples from the Red Sea Extremophiles.</title>
        <authorList>
            <person name="Alam I."/>
            <person name="Antunes A."/>
            <person name="Kamau A.A."/>
            <person name="Ba Alawi W."/>
            <person name="Kalkatawi M."/>
            <person name="Stingl U."/>
            <person name="Bajic V.B."/>
        </authorList>
    </citation>
    <scope>NUCLEOTIDE SEQUENCE [LARGE SCALE GENOMIC DNA]</scope>
    <source>
        <strain evidence="1 2">SSD-17B</strain>
    </source>
</reference>
<dbReference type="EMBL" id="AFNU02000002">
    <property type="protein sequence ID" value="ERJ12992.1"/>
    <property type="molecule type" value="Genomic_DNA"/>
</dbReference>
<keyword evidence="2" id="KW-1185">Reference proteome</keyword>
<dbReference type="OrthoDB" id="1730007at2"/>
<dbReference type="InParanoid" id="U2DXH7"/>
<dbReference type="eggNOG" id="COG1664">
    <property type="taxonomic scope" value="Bacteria"/>
</dbReference>
<proteinExistence type="predicted"/>
<organism evidence="1 2">
    <name type="scientific">Haloplasma contractile SSD-17B</name>
    <dbReference type="NCBI Taxonomy" id="1033810"/>
    <lineage>
        <taxon>Bacteria</taxon>
        <taxon>Bacillati</taxon>
        <taxon>Mycoplasmatota</taxon>
        <taxon>Mollicutes</taxon>
        <taxon>Haloplasmatales</taxon>
        <taxon>Haloplasmataceae</taxon>
        <taxon>Haloplasma</taxon>
    </lineage>
</organism>